<protein>
    <submittedName>
        <fullName evidence="1">Uncharacterized protein</fullName>
    </submittedName>
</protein>
<accession>A0A0F8ZLT1</accession>
<proteinExistence type="predicted"/>
<name>A0A0F8ZLT1_9ZZZZ</name>
<dbReference type="EMBL" id="LAZR01047186">
    <property type="protein sequence ID" value="KKK94808.1"/>
    <property type="molecule type" value="Genomic_DNA"/>
</dbReference>
<dbReference type="AlphaFoldDB" id="A0A0F8ZLT1"/>
<gene>
    <name evidence="1" type="ORF">LCGC14_2679100</name>
</gene>
<sequence length="152" mass="17337">VYRQDDIFAPANYSFDYAFAITMMAQPLAWFEGSGLPNEAASISSVIKKYSEVQHDLHSGYIFPIGDEPSGRSWTGFQSVNNQEGYILVFRENSELTKKTIKTYIQPNRKVELIAIMGEGKNFTAETKPNSEIEFVLSKKNSYALYKYHIQE</sequence>
<feature type="non-terminal residue" evidence="1">
    <location>
        <position position="1"/>
    </location>
</feature>
<comment type="caution">
    <text evidence="1">The sequence shown here is derived from an EMBL/GenBank/DDBJ whole genome shotgun (WGS) entry which is preliminary data.</text>
</comment>
<evidence type="ECO:0000313" key="1">
    <source>
        <dbReference type="EMBL" id="KKK94808.1"/>
    </source>
</evidence>
<reference evidence="1" key="1">
    <citation type="journal article" date="2015" name="Nature">
        <title>Complex archaea that bridge the gap between prokaryotes and eukaryotes.</title>
        <authorList>
            <person name="Spang A."/>
            <person name="Saw J.H."/>
            <person name="Jorgensen S.L."/>
            <person name="Zaremba-Niedzwiedzka K."/>
            <person name="Martijn J."/>
            <person name="Lind A.E."/>
            <person name="van Eijk R."/>
            <person name="Schleper C."/>
            <person name="Guy L."/>
            <person name="Ettema T.J."/>
        </authorList>
    </citation>
    <scope>NUCLEOTIDE SEQUENCE</scope>
</reference>
<organism evidence="1">
    <name type="scientific">marine sediment metagenome</name>
    <dbReference type="NCBI Taxonomy" id="412755"/>
    <lineage>
        <taxon>unclassified sequences</taxon>
        <taxon>metagenomes</taxon>
        <taxon>ecological metagenomes</taxon>
    </lineage>
</organism>